<accession>A0A0V1CG44</accession>
<dbReference type="PANTHER" id="PTHR47272">
    <property type="entry name" value="DDE_TNP_1_7 DOMAIN-CONTAINING PROTEIN"/>
    <property type="match status" value="1"/>
</dbReference>
<dbReference type="STRING" id="45882.A0A0V1CG44"/>
<evidence type="ECO:0000313" key="2">
    <source>
        <dbReference type="EMBL" id="KRY48271.1"/>
    </source>
</evidence>
<dbReference type="AlphaFoldDB" id="A0A0V1CG44"/>
<keyword evidence="3" id="KW-1185">Reference proteome</keyword>
<dbReference type="Proteomes" id="UP000054653">
    <property type="component" value="Unassembled WGS sequence"/>
</dbReference>
<dbReference type="Pfam" id="PF13843">
    <property type="entry name" value="DDE_Tnp_1_7"/>
    <property type="match status" value="2"/>
</dbReference>
<evidence type="ECO:0000313" key="3">
    <source>
        <dbReference type="Proteomes" id="UP000054653"/>
    </source>
</evidence>
<dbReference type="PANTHER" id="PTHR47272:SF1">
    <property type="entry name" value="PIGGYBAC TRANSPOSABLE ELEMENT-DERIVED PROTEIN 3-LIKE"/>
    <property type="match status" value="1"/>
</dbReference>
<dbReference type="EMBL" id="JYDI01000213">
    <property type="protein sequence ID" value="KRY48271.1"/>
    <property type="molecule type" value="Genomic_DNA"/>
</dbReference>
<sequence length="432" mass="49867">MFINVDETQLCAVLAQNKYPVVGCNDPLGSAALGPGLLHPGLLQFARCHFWPARLRSRGLVLLPSSTGLLRGGFDPLPQPTISDRRTLGSMTERHAIQPWLLQGYVVLGHLLPDNKCLHLQKRHLVLHAFRESQFNIFTQYFHPTLLNHIVEQSHVYAAQCNSNFQITETELETFLGTLLKMGLVPKPRYSMYWSTELRCDAIVDAVSRNRFHESIDEEIIPYKGRNKLKQYIPKKPKKWGIKVHARTGMSGLLYDFCFYEGKVPRVKKPSGCLSFDIVMKLCETVPKHRNFKMFFDNYFTHLDLQLRLLKKGIHTIGTIRQNRLKNAPLKTEKELKRAFLGVFHVCTTAENNLCIIRWHNSAVNKKQKTLVDVSFPAIVKEYNKYMGGVDLARVLRALYRIDHRSRKWYRRIFLDTPRGSSERMAAIQKRP</sequence>
<organism evidence="2 3">
    <name type="scientific">Trichinella britovi</name>
    <name type="common">Parasitic roundworm</name>
    <dbReference type="NCBI Taxonomy" id="45882"/>
    <lineage>
        <taxon>Eukaryota</taxon>
        <taxon>Metazoa</taxon>
        <taxon>Ecdysozoa</taxon>
        <taxon>Nematoda</taxon>
        <taxon>Enoplea</taxon>
        <taxon>Dorylaimia</taxon>
        <taxon>Trichinellida</taxon>
        <taxon>Trichinellidae</taxon>
        <taxon>Trichinella</taxon>
    </lineage>
</organism>
<comment type="caution">
    <text evidence="2">The sequence shown here is derived from an EMBL/GenBank/DDBJ whole genome shotgun (WGS) entry which is preliminary data.</text>
</comment>
<reference evidence="2 3" key="1">
    <citation type="submission" date="2015-01" db="EMBL/GenBank/DDBJ databases">
        <title>Evolution of Trichinella species and genotypes.</title>
        <authorList>
            <person name="Korhonen P.K."/>
            <person name="Edoardo P."/>
            <person name="Giuseppe L.R."/>
            <person name="Gasser R.B."/>
        </authorList>
    </citation>
    <scope>NUCLEOTIDE SEQUENCE [LARGE SCALE GENOMIC DNA]</scope>
    <source>
        <strain evidence="2">ISS120</strain>
    </source>
</reference>
<feature type="domain" description="PiggyBac transposable element-derived protein" evidence="1">
    <location>
        <begin position="216"/>
        <end position="415"/>
    </location>
</feature>
<dbReference type="OMA" id="TEVERWG"/>
<feature type="domain" description="PiggyBac transposable element-derived protein" evidence="1">
    <location>
        <begin position="136"/>
        <end position="214"/>
    </location>
</feature>
<evidence type="ECO:0000259" key="1">
    <source>
        <dbReference type="Pfam" id="PF13843"/>
    </source>
</evidence>
<proteinExistence type="predicted"/>
<dbReference type="InterPro" id="IPR029526">
    <property type="entry name" value="PGBD"/>
</dbReference>
<protein>
    <submittedName>
        <fullName evidence="2">PiggyBac transposable element-derived protein 3</fullName>
    </submittedName>
</protein>
<gene>
    <name evidence="2" type="primary">PGBD3</name>
    <name evidence="2" type="ORF">T03_3883</name>
</gene>
<name>A0A0V1CG44_TRIBR</name>